<reference evidence="2" key="1">
    <citation type="submission" date="2020-12" db="EMBL/GenBank/DDBJ databases">
        <title>M. sibirica DSM 26468T genome.</title>
        <authorList>
            <person name="Thieme N."/>
            <person name="Rettenmaier R."/>
            <person name="Zverlov V."/>
            <person name="Liebl W."/>
        </authorList>
    </citation>
    <scope>NUCLEOTIDE SEQUENCE</scope>
    <source>
        <strain evidence="2">DSM 26468</strain>
    </source>
</reference>
<keyword evidence="1" id="KW-0812">Transmembrane</keyword>
<keyword evidence="1" id="KW-1133">Transmembrane helix</keyword>
<evidence type="ECO:0000313" key="2">
    <source>
        <dbReference type="EMBL" id="MBH1939674.1"/>
    </source>
</evidence>
<feature type="transmembrane region" description="Helical" evidence="1">
    <location>
        <begin position="55"/>
        <end position="74"/>
    </location>
</feature>
<sequence>MDKKIELEELQKDYEYYISRLKKEHRVFKKRVSIIINLIVPGFGFFIYGKSYYKGVITFLLFYSYTFFFFNRMFSDIDNIFQINYIPPILFYYAPAIIVNLVSTLFVASLKEEE</sequence>
<name>A0A8J7H0J7_9FIRM</name>
<accession>A0A8J7H0J7</accession>
<dbReference type="AlphaFoldDB" id="A0A8J7H0J7"/>
<dbReference type="Proteomes" id="UP000623269">
    <property type="component" value="Unassembled WGS sequence"/>
</dbReference>
<dbReference type="EMBL" id="JAEAGR010000002">
    <property type="protein sequence ID" value="MBH1939674.1"/>
    <property type="molecule type" value="Genomic_DNA"/>
</dbReference>
<gene>
    <name evidence="2" type="ORF">I5677_02050</name>
</gene>
<organism evidence="2 3">
    <name type="scientific">Mobilitalea sibirica</name>
    <dbReference type="NCBI Taxonomy" id="1462919"/>
    <lineage>
        <taxon>Bacteria</taxon>
        <taxon>Bacillati</taxon>
        <taxon>Bacillota</taxon>
        <taxon>Clostridia</taxon>
        <taxon>Lachnospirales</taxon>
        <taxon>Lachnospiraceae</taxon>
        <taxon>Mobilitalea</taxon>
    </lineage>
</organism>
<evidence type="ECO:0000256" key="1">
    <source>
        <dbReference type="SAM" id="Phobius"/>
    </source>
</evidence>
<keyword evidence="1" id="KW-0472">Membrane</keyword>
<feature type="transmembrane region" description="Helical" evidence="1">
    <location>
        <begin position="86"/>
        <end position="108"/>
    </location>
</feature>
<feature type="transmembrane region" description="Helical" evidence="1">
    <location>
        <begin position="32"/>
        <end position="49"/>
    </location>
</feature>
<proteinExistence type="predicted"/>
<keyword evidence="3" id="KW-1185">Reference proteome</keyword>
<evidence type="ECO:0000313" key="3">
    <source>
        <dbReference type="Proteomes" id="UP000623269"/>
    </source>
</evidence>
<protein>
    <submittedName>
        <fullName evidence="2">Uncharacterized protein</fullName>
    </submittedName>
</protein>
<comment type="caution">
    <text evidence="2">The sequence shown here is derived from an EMBL/GenBank/DDBJ whole genome shotgun (WGS) entry which is preliminary data.</text>
</comment>
<dbReference type="RefSeq" id="WP_197659908.1">
    <property type="nucleotide sequence ID" value="NZ_JAEAGR010000002.1"/>
</dbReference>